<proteinExistence type="predicted"/>
<dbReference type="OrthoDB" id="9861722at2"/>
<organism evidence="1 2">
    <name type="scientific">Mycobacterium gordonae</name>
    <dbReference type="NCBI Taxonomy" id="1778"/>
    <lineage>
        <taxon>Bacteria</taxon>
        <taxon>Bacillati</taxon>
        <taxon>Actinomycetota</taxon>
        <taxon>Actinomycetes</taxon>
        <taxon>Mycobacteriales</taxon>
        <taxon>Mycobacteriaceae</taxon>
        <taxon>Mycobacterium</taxon>
    </lineage>
</organism>
<name>A0A1A6BJS4_MYCGO</name>
<evidence type="ECO:0000313" key="2">
    <source>
        <dbReference type="Proteomes" id="UP000093757"/>
    </source>
</evidence>
<dbReference type="AlphaFoldDB" id="A0A1A6BJS4"/>
<protein>
    <submittedName>
        <fullName evidence="1">Uncharacterized protein</fullName>
    </submittedName>
</protein>
<dbReference type="EMBL" id="MAEM01000160">
    <property type="protein sequence ID" value="OBS02607.1"/>
    <property type="molecule type" value="Genomic_DNA"/>
</dbReference>
<evidence type="ECO:0000313" key="1">
    <source>
        <dbReference type="EMBL" id="OBS02607.1"/>
    </source>
</evidence>
<gene>
    <name evidence="1" type="ORF">A9W98_13965</name>
</gene>
<sequence length="67" mass="7117">MSSRDIIGQAKGIIRAPNGPKSVKSTDVVYNVVGEACALATEQNDVDGGTQVTADRDLKNVMAPTRW</sequence>
<accession>A0A1A6BJS4</accession>
<dbReference type="Proteomes" id="UP000093757">
    <property type="component" value="Unassembled WGS sequence"/>
</dbReference>
<reference evidence="1 2" key="1">
    <citation type="submission" date="2016-06" db="EMBL/GenBank/DDBJ databases">
        <authorList>
            <person name="Kjaerup R.B."/>
            <person name="Dalgaard T.S."/>
            <person name="Juul-Madsen H.R."/>
        </authorList>
    </citation>
    <scope>NUCLEOTIDE SEQUENCE [LARGE SCALE GENOMIC DNA]</scope>
    <source>
        <strain evidence="1 2">1245752.6</strain>
    </source>
</reference>
<dbReference type="RefSeq" id="WP_055577612.1">
    <property type="nucleotide sequence ID" value="NZ_LKTM01000098.1"/>
</dbReference>
<comment type="caution">
    <text evidence="1">The sequence shown here is derived from an EMBL/GenBank/DDBJ whole genome shotgun (WGS) entry which is preliminary data.</text>
</comment>